<dbReference type="EMBL" id="KZ293450">
    <property type="protein sequence ID" value="PBK64684.1"/>
    <property type="molecule type" value="Genomic_DNA"/>
</dbReference>
<gene>
    <name evidence="1" type="ORF">ARMSODRAFT_458305</name>
</gene>
<keyword evidence="2" id="KW-1185">Reference proteome</keyword>
<evidence type="ECO:0000313" key="2">
    <source>
        <dbReference type="Proteomes" id="UP000218334"/>
    </source>
</evidence>
<sequence length="592" mass="67954">MDFYRSISRIVQLVFSDPDPHDILLQAMLEEKHITLSSLTEAYQPESTVIVPAQRSYTGSEMVISSSLADIPCAILGVQGMLDQLNVSLKTPYTTLDDPHLSALLEDCISNNYDFGTAYGRLRRRWYNTYPSHFLDLLHTHEIEDLKMRQDVFAGNRIINPNMPPRRVWDLYSNRVIPYWVIKSGQWLWGISHAWMDEGDRDKVSTPINGHEWPVPIPKDANLDLIRLELLNLGAEYVWLDVLCLRQEGGREDLRADEWKLDRPTIGHVFRMATEVVCYFSGLGRPWTLKEGDLDSDRSWFRHAWTLQDVGRKMVIAGDTPDGPLHVKPEDQDETYQEMLARVDRQLSFSKVVSRGFELDVFNVLADMQNRVATNPVDKIAGLAFPLRSTAIAAYHELGSLEDAWTALVDTMGARYRAQLFFLYPEPGNGHKKWRPSWEQVMRKPSLRVDGFQVATISWDEPPVLRDGSPDLTAVRNEEVDVDYHQLFCIDNVTVEGLAVKYETARRGQFIVTKEGSHESHSFRIVTGHQYPIPEGKYTLINAHMESQYWVVGKRLPDQRFEKVSVFQMNSSDKIKELMDLGVAKWSPIFLL</sequence>
<name>A0A2H3B749_9AGAR</name>
<accession>A0A2H3B749</accession>
<dbReference type="Proteomes" id="UP000218334">
    <property type="component" value="Unassembled WGS sequence"/>
</dbReference>
<proteinExistence type="predicted"/>
<evidence type="ECO:0000313" key="1">
    <source>
        <dbReference type="EMBL" id="PBK64684.1"/>
    </source>
</evidence>
<reference evidence="2" key="1">
    <citation type="journal article" date="2017" name="Nat. Ecol. Evol.">
        <title>Genome expansion and lineage-specific genetic innovations in the forest pathogenic fungi Armillaria.</title>
        <authorList>
            <person name="Sipos G."/>
            <person name="Prasanna A.N."/>
            <person name="Walter M.C."/>
            <person name="O'Connor E."/>
            <person name="Balint B."/>
            <person name="Krizsan K."/>
            <person name="Kiss B."/>
            <person name="Hess J."/>
            <person name="Varga T."/>
            <person name="Slot J."/>
            <person name="Riley R."/>
            <person name="Boka B."/>
            <person name="Rigling D."/>
            <person name="Barry K."/>
            <person name="Lee J."/>
            <person name="Mihaltcheva S."/>
            <person name="LaButti K."/>
            <person name="Lipzen A."/>
            <person name="Waldron R."/>
            <person name="Moloney N.M."/>
            <person name="Sperisen C."/>
            <person name="Kredics L."/>
            <person name="Vagvoelgyi C."/>
            <person name="Patrignani A."/>
            <person name="Fitzpatrick D."/>
            <person name="Nagy I."/>
            <person name="Doyle S."/>
            <person name="Anderson J.B."/>
            <person name="Grigoriev I.V."/>
            <person name="Gueldener U."/>
            <person name="Muensterkoetter M."/>
            <person name="Nagy L.G."/>
        </authorList>
    </citation>
    <scope>NUCLEOTIDE SEQUENCE [LARGE SCALE GENOMIC DNA]</scope>
    <source>
        <strain evidence="2">28-4</strain>
    </source>
</reference>
<evidence type="ECO:0008006" key="3">
    <source>
        <dbReference type="Google" id="ProtNLM"/>
    </source>
</evidence>
<dbReference type="AlphaFoldDB" id="A0A2H3B749"/>
<organism evidence="1 2">
    <name type="scientific">Armillaria solidipes</name>
    <dbReference type="NCBI Taxonomy" id="1076256"/>
    <lineage>
        <taxon>Eukaryota</taxon>
        <taxon>Fungi</taxon>
        <taxon>Dikarya</taxon>
        <taxon>Basidiomycota</taxon>
        <taxon>Agaricomycotina</taxon>
        <taxon>Agaricomycetes</taxon>
        <taxon>Agaricomycetidae</taxon>
        <taxon>Agaricales</taxon>
        <taxon>Marasmiineae</taxon>
        <taxon>Physalacriaceae</taxon>
        <taxon>Armillaria</taxon>
    </lineage>
</organism>
<protein>
    <recommendedName>
        <fullName evidence="3">Heterokaryon incompatibility domain-containing protein</fullName>
    </recommendedName>
</protein>